<dbReference type="GO" id="GO:0016628">
    <property type="term" value="F:oxidoreductase activity, acting on the CH-CH group of donors, NAD or NADP as acceptor"/>
    <property type="evidence" value="ECO:0007669"/>
    <property type="project" value="InterPro"/>
</dbReference>
<evidence type="ECO:0000313" key="4">
    <source>
        <dbReference type="Proteomes" id="UP000694001"/>
    </source>
</evidence>
<protein>
    <recommendedName>
        <fullName evidence="2">UDP-glucose/GDP-mannose dehydrogenase N-terminal domain-containing protein</fullName>
    </recommendedName>
</protein>
<dbReference type="KEGG" id="elio:KO353_09210"/>
<evidence type="ECO:0000256" key="1">
    <source>
        <dbReference type="SAM" id="MobiDB-lite"/>
    </source>
</evidence>
<dbReference type="PANTHER" id="PTHR43491:SF1">
    <property type="entry name" value="UDP-N-ACETYL-D-MANNOSAMINE DEHYDROGENASE"/>
    <property type="match status" value="1"/>
</dbReference>
<dbReference type="EMBL" id="CP076448">
    <property type="protein sequence ID" value="QXM23509.1"/>
    <property type="molecule type" value="Genomic_DNA"/>
</dbReference>
<gene>
    <name evidence="3" type="ORF">KO353_09210</name>
</gene>
<dbReference type="InterPro" id="IPR001732">
    <property type="entry name" value="UDP-Glc/GDP-Man_DH_N"/>
</dbReference>
<reference evidence="3" key="1">
    <citation type="submission" date="2021-06" db="EMBL/GenBank/DDBJ databases">
        <title>Elioraea tepida, sp. nov., a moderately thermophilic aerobic anoxygenic phototrophic bacterium isolated from an alkaline siliceous hot spring mat community in Yellowstone National Park, WY, USA.</title>
        <authorList>
            <person name="Saini M.K."/>
            <person name="Yoshida S."/>
            <person name="Sebastian A."/>
            <person name="Hirose S."/>
            <person name="Hara E."/>
            <person name="Tamaki H."/>
            <person name="Soulier N.T."/>
            <person name="Albert I."/>
            <person name="Hanada S."/>
            <person name="Bryant D.A."/>
            <person name="Tank M."/>
        </authorList>
    </citation>
    <scope>NUCLEOTIDE SEQUENCE</scope>
    <source>
        <strain evidence="3">MS-P2</strain>
    </source>
</reference>
<proteinExistence type="predicted"/>
<evidence type="ECO:0000313" key="3">
    <source>
        <dbReference type="EMBL" id="QXM23509.1"/>
    </source>
</evidence>
<dbReference type="PANTHER" id="PTHR43491">
    <property type="entry name" value="UDP-N-ACETYL-D-MANNOSAMINE DEHYDROGENASE"/>
    <property type="match status" value="1"/>
</dbReference>
<name>A0A975U0M7_9PROT</name>
<dbReference type="Pfam" id="PF03721">
    <property type="entry name" value="UDPG_MGDP_dh_N"/>
    <property type="match status" value="1"/>
</dbReference>
<dbReference type="GO" id="GO:0016616">
    <property type="term" value="F:oxidoreductase activity, acting on the CH-OH group of donors, NAD or NADP as acceptor"/>
    <property type="evidence" value="ECO:0007669"/>
    <property type="project" value="InterPro"/>
</dbReference>
<feature type="compositionally biased region" description="Low complexity" evidence="1">
    <location>
        <begin position="150"/>
        <end position="163"/>
    </location>
</feature>
<dbReference type="AlphaFoldDB" id="A0A975U0M7"/>
<evidence type="ECO:0000259" key="2">
    <source>
        <dbReference type="Pfam" id="PF03721"/>
    </source>
</evidence>
<dbReference type="GO" id="GO:0051287">
    <property type="term" value="F:NAD binding"/>
    <property type="evidence" value="ECO:0007669"/>
    <property type="project" value="InterPro"/>
</dbReference>
<organism evidence="3 4">
    <name type="scientific">Elioraea tepida</name>
    <dbReference type="NCBI Taxonomy" id="2843330"/>
    <lineage>
        <taxon>Bacteria</taxon>
        <taxon>Pseudomonadati</taxon>
        <taxon>Pseudomonadota</taxon>
        <taxon>Alphaproteobacteria</taxon>
        <taxon>Acetobacterales</taxon>
        <taxon>Elioraeaceae</taxon>
        <taxon>Elioraea</taxon>
    </lineage>
</organism>
<dbReference type="RefSeq" id="WP_218284368.1">
    <property type="nucleotide sequence ID" value="NZ_CP076448.1"/>
</dbReference>
<dbReference type="InterPro" id="IPR028359">
    <property type="entry name" value="UDP_ManNAc/GlcNAc_DH"/>
</dbReference>
<feature type="region of interest" description="Disordered" evidence="1">
    <location>
        <begin position="149"/>
        <end position="177"/>
    </location>
</feature>
<dbReference type="GO" id="GO:0000271">
    <property type="term" value="P:polysaccharide biosynthetic process"/>
    <property type="evidence" value="ECO:0007669"/>
    <property type="project" value="InterPro"/>
</dbReference>
<accession>A0A975U0M7</accession>
<dbReference type="Proteomes" id="UP000694001">
    <property type="component" value="Chromosome"/>
</dbReference>
<keyword evidence="4" id="KW-1185">Reference proteome</keyword>
<sequence length="177" mass="18467">MDAPNPDNAASLAARIAARTATVSVIGPGYVGLPLARVFVERGFRVLGFDTGHAKVAALAERRRSPALDHAVVQRTVPVSSAATAEAVTLARNVIRPVDIPLENTRKSVFDAIGIDVCEVTRPPPPRLSAPCLSGQAASMTTIRTFRSRAAPASIPASPGAAPCRGTPRDSAPTTRR</sequence>
<feature type="domain" description="UDP-glucose/GDP-mannose dehydrogenase N-terminal" evidence="2">
    <location>
        <begin position="22"/>
        <end position="62"/>
    </location>
</feature>